<keyword evidence="3" id="KW-1185">Reference proteome</keyword>
<name>A0AAV2NT96_9HYME</name>
<evidence type="ECO:0000313" key="2">
    <source>
        <dbReference type="EMBL" id="CAL1683754.1"/>
    </source>
</evidence>
<organism evidence="2 3">
    <name type="scientific">Lasius platythorax</name>
    <dbReference type="NCBI Taxonomy" id="488582"/>
    <lineage>
        <taxon>Eukaryota</taxon>
        <taxon>Metazoa</taxon>
        <taxon>Ecdysozoa</taxon>
        <taxon>Arthropoda</taxon>
        <taxon>Hexapoda</taxon>
        <taxon>Insecta</taxon>
        <taxon>Pterygota</taxon>
        <taxon>Neoptera</taxon>
        <taxon>Endopterygota</taxon>
        <taxon>Hymenoptera</taxon>
        <taxon>Apocrita</taxon>
        <taxon>Aculeata</taxon>
        <taxon>Formicoidea</taxon>
        <taxon>Formicidae</taxon>
        <taxon>Formicinae</taxon>
        <taxon>Lasius</taxon>
        <taxon>Lasius</taxon>
    </lineage>
</organism>
<protein>
    <submittedName>
        <fullName evidence="2">Uncharacterized protein</fullName>
    </submittedName>
</protein>
<dbReference type="EMBL" id="OZ034827">
    <property type="protein sequence ID" value="CAL1683754.1"/>
    <property type="molecule type" value="Genomic_DNA"/>
</dbReference>
<dbReference type="Proteomes" id="UP001497644">
    <property type="component" value="Chromosome 4"/>
</dbReference>
<gene>
    <name evidence="2" type="ORF">LPLAT_LOCUS9421</name>
</gene>
<sequence>MPKDEKTWLWITADYRDGEIEYLQFIWPFKTSEIAMDFKKAIDDVRKNHQSAASARNKSATTDTDELLTTRRNRNHLRDESQFRRGDGCLKIRINGELLRLHTKERLSRLQREN</sequence>
<dbReference type="Gene3D" id="2.30.29.30">
    <property type="entry name" value="Pleckstrin-homology domain (PH domain)/Phosphotyrosine-binding domain (PTB)"/>
    <property type="match status" value="1"/>
</dbReference>
<feature type="region of interest" description="Disordered" evidence="1">
    <location>
        <begin position="47"/>
        <end position="72"/>
    </location>
</feature>
<reference evidence="2" key="1">
    <citation type="submission" date="2024-04" db="EMBL/GenBank/DDBJ databases">
        <authorList>
            <consortium name="Molecular Ecology Group"/>
        </authorList>
    </citation>
    <scope>NUCLEOTIDE SEQUENCE</scope>
</reference>
<evidence type="ECO:0000256" key="1">
    <source>
        <dbReference type="SAM" id="MobiDB-lite"/>
    </source>
</evidence>
<feature type="compositionally biased region" description="Polar residues" evidence="1">
    <location>
        <begin position="50"/>
        <end position="60"/>
    </location>
</feature>
<accession>A0AAV2NT96</accession>
<evidence type="ECO:0000313" key="3">
    <source>
        <dbReference type="Proteomes" id="UP001497644"/>
    </source>
</evidence>
<dbReference type="AlphaFoldDB" id="A0AAV2NT96"/>
<dbReference type="InterPro" id="IPR011993">
    <property type="entry name" value="PH-like_dom_sf"/>
</dbReference>
<proteinExistence type="predicted"/>